<proteinExistence type="predicted"/>
<evidence type="ECO:0000313" key="2">
    <source>
        <dbReference type="Proteomes" id="UP001283361"/>
    </source>
</evidence>
<organism evidence="1 2">
    <name type="scientific">Elysia crispata</name>
    <name type="common">lettuce slug</name>
    <dbReference type="NCBI Taxonomy" id="231223"/>
    <lineage>
        <taxon>Eukaryota</taxon>
        <taxon>Metazoa</taxon>
        <taxon>Spiralia</taxon>
        <taxon>Lophotrochozoa</taxon>
        <taxon>Mollusca</taxon>
        <taxon>Gastropoda</taxon>
        <taxon>Heterobranchia</taxon>
        <taxon>Euthyneura</taxon>
        <taxon>Panpulmonata</taxon>
        <taxon>Sacoglossa</taxon>
        <taxon>Placobranchoidea</taxon>
        <taxon>Plakobranchidae</taxon>
        <taxon>Elysia</taxon>
    </lineage>
</organism>
<comment type="caution">
    <text evidence="1">The sequence shown here is derived from an EMBL/GenBank/DDBJ whole genome shotgun (WGS) entry which is preliminary data.</text>
</comment>
<sequence>MPPSSPVPLQSAVIHMSSDEFNTLAASSPLALAAKGAPLQAQKQGGRFPFGRFDFRRALQARSRLERRHLARTRASRLLTAAVWGLCWLRGDLKISRLVHHCTLFVSCVLAATTIDVHRSMHTCKLWNQHCSKSH</sequence>
<accession>A0AAE1AJV8</accession>
<evidence type="ECO:0000313" key="1">
    <source>
        <dbReference type="EMBL" id="KAK3789274.1"/>
    </source>
</evidence>
<dbReference type="EMBL" id="JAWDGP010001678">
    <property type="protein sequence ID" value="KAK3789274.1"/>
    <property type="molecule type" value="Genomic_DNA"/>
</dbReference>
<reference evidence="1" key="1">
    <citation type="journal article" date="2023" name="G3 (Bethesda)">
        <title>A reference genome for the long-term kleptoplast-retaining sea slug Elysia crispata morphotype clarki.</title>
        <authorList>
            <person name="Eastman K.E."/>
            <person name="Pendleton A.L."/>
            <person name="Shaikh M.A."/>
            <person name="Suttiyut T."/>
            <person name="Ogas R."/>
            <person name="Tomko P."/>
            <person name="Gavelis G."/>
            <person name="Widhalm J.R."/>
            <person name="Wisecaver J.H."/>
        </authorList>
    </citation>
    <scope>NUCLEOTIDE SEQUENCE</scope>
    <source>
        <strain evidence="1">ECLA1</strain>
    </source>
</reference>
<dbReference type="AlphaFoldDB" id="A0AAE1AJV8"/>
<name>A0AAE1AJV8_9GAST</name>
<protein>
    <submittedName>
        <fullName evidence="1">Uncharacterized protein</fullName>
    </submittedName>
</protein>
<dbReference type="Proteomes" id="UP001283361">
    <property type="component" value="Unassembled WGS sequence"/>
</dbReference>
<keyword evidence="2" id="KW-1185">Reference proteome</keyword>
<gene>
    <name evidence="1" type="ORF">RRG08_001664</name>
</gene>